<reference evidence="2" key="2">
    <citation type="journal article" date="2021" name="PeerJ">
        <title>Extensive microbial diversity within the chicken gut microbiome revealed by metagenomics and culture.</title>
        <authorList>
            <person name="Gilroy R."/>
            <person name="Ravi A."/>
            <person name="Getino M."/>
            <person name="Pursley I."/>
            <person name="Horton D.L."/>
            <person name="Alikhan N.F."/>
            <person name="Baker D."/>
            <person name="Gharbi K."/>
            <person name="Hall N."/>
            <person name="Watson M."/>
            <person name="Adriaenssens E.M."/>
            <person name="Foster-Nyarko E."/>
            <person name="Jarju S."/>
            <person name="Secka A."/>
            <person name="Antonio M."/>
            <person name="Oren A."/>
            <person name="Chaudhuri R.R."/>
            <person name="La Ragione R."/>
            <person name="Hildebrand F."/>
            <person name="Pallen M.J."/>
        </authorList>
    </citation>
    <scope>NUCLEOTIDE SEQUENCE</scope>
    <source>
        <strain evidence="2">ChiSjej2B20-13462</strain>
    </source>
</reference>
<reference evidence="2" key="1">
    <citation type="submission" date="2020-10" db="EMBL/GenBank/DDBJ databases">
        <authorList>
            <person name="Gilroy R."/>
        </authorList>
    </citation>
    <scope>NUCLEOTIDE SEQUENCE</scope>
    <source>
        <strain evidence="2">ChiSjej2B20-13462</strain>
    </source>
</reference>
<dbReference type="Proteomes" id="UP000886874">
    <property type="component" value="Unassembled WGS sequence"/>
</dbReference>
<accession>A0A9D0Z579</accession>
<dbReference type="AlphaFoldDB" id="A0A9D0Z579"/>
<feature type="chain" id="PRO_5039323635" evidence="1">
    <location>
        <begin position="24"/>
        <end position="174"/>
    </location>
</feature>
<protein>
    <submittedName>
        <fullName evidence="2">Uncharacterized protein</fullName>
    </submittedName>
</protein>
<evidence type="ECO:0000256" key="1">
    <source>
        <dbReference type="SAM" id="SignalP"/>
    </source>
</evidence>
<name>A0A9D0Z579_9FIRM</name>
<organism evidence="2 3">
    <name type="scientific">Candidatus Avoscillospira stercorigallinarum</name>
    <dbReference type="NCBI Taxonomy" id="2840708"/>
    <lineage>
        <taxon>Bacteria</taxon>
        <taxon>Bacillati</taxon>
        <taxon>Bacillota</taxon>
        <taxon>Clostridia</taxon>
        <taxon>Eubacteriales</taxon>
        <taxon>Oscillospiraceae</taxon>
        <taxon>Oscillospiraceae incertae sedis</taxon>
        <taxon>Candidatus Avoscillospira</taxon>
    </lineage>
</organism>
<sequence>MKRIVAILCLCAMLLLPGCAQMAAEAEPAEPVVDGGFRYTPQEFIDKINEAAENDDSGKIIKFEDYIESGESIWLANGSPSVLLKLEENEAGMLDDVRMYWAINFYDLNEQYTVGYYCAQILIAILPDRAEEIGEDLNSIFEAGSGTVEYTFDGVHVKMLSFQGQNTLDVELAE</sequence>
<feature type="signal peptide" evidence="1">
    <location>
        <begin position="1"/>
        <end position="23"/>
    </location>
</feature>
<keyword evidence="1" id="KW-0732">Signal</keyword>
<proteinExistence type="predicted"/>
<evidence type="ECO:0000313" key="3">
    <source>
        <dbReference type="Proteomes" id="UP000886874"/>
    </source>
</evidence>
<dbReference type="EMBL" id="DVFN01000051">
    <property type="protein sequence ID" value="HIQ69357.1"/>
    <property type="molecule type" value="Genomic_DNA"/>
</dbReference>
<gene>
    <name evidence="2" type="ORF">IAA67_03385</name>
</gene>
<comment type="caution">
    <text evidence="2">The sequence shown here is derived from an EMBL/GenBank/DDBJ whole genome shotgun (WGS) entry which is preliminary data.</text>
</comment>
<evidence type="ECO:0000313" key="2">
    <source>
        <dbReference type="EMBL" id="HIQ69357.1"/>
    </source>
</evidence>